<protein>
    <submittedName>
        <fullName evidence="11">Fur family transcriptional regulator</fullName>
    </submittedName>
</protein>
<dbReference type="Proteomes" id="UP001500443">
    <property type="component" value="Unassembled WGS sequence"/>
</dbReference>
<keyword evidence="9" id="KW-0238">DNA-binding</keyword>
<evidence type="ECO:0000256" key="9">
    <source>
        <dbReference type="ARBA" id="ARBA00023125"/>
    </source>
</evidence>
<dbReference type="InterPro" id="IPR036390">
    <property type="entry name" value="WH_DNA-bd_sf"/>
</dbReference>
<organism evidence="11 12">
    <name type="scientific">Streptomyces synnematoformans</name>
    <dbReference type="NCBI Taxonomy" id="415721"/>
    <lineage>
        <taxon>Bacteria</taxon>
        <taxon>Bacillati</taxon>
        <taxon>Actinomycetota</taxon>
        <taxon>Actinomycetes</taxon>
        <taxon>Kitasatosporales</taxon>
        <taxon>Streptomycetaceae</taxon>
        <taxon>Streptomyces</taxon>
    </lineage>
</organism>
<dbReference type="InterPro" id="IPR043135">
    <property type="entry name" value="Fur_C"/>
</dbReference>
<dbReference type="PANTHER" id="PTHR33202">
    <property type="entry name" value="ZINC UPTAKE REGULATION PROTEIN"/>
    <property type="match status" value="1"/>
</dbReference>
<gene>
    <name evidence="11" type="ORF">GCM10009802_01780</name>
</gene>
<dbReference type="EMBL" id="BAAAPF010000002">
    <property type="protein sequence ID" value="GAA2107031.1"/>
    <property type="molecule type" value="Genomic_DNA"/>
</dbReference>
<evidence type="ECO:0000256" key="7">
    <source>
        <dbReference type="ARBA" id="ARBA00022833"/>
    </source>
</evidence>
<comment type="subunit">
    <text evidence="3">Homodimer.</text>
</comment>
<evidence type="ECO:0000313" key="12">
    <source>
        <dbReference type="Proteomes" id="UP001500443"/>
    </source>
</evidence>
<keyword evidence="6" id="KW-0479">Metal-binding</keyword>
<dbReference type="PANTHER" id="PTHR33202:SF2">
    <property type="entry name" value="FERRIC UPTAKE REGULATION PROTEIN"/>
    <property type="match status" value="1"/>
</dbReference>
<evidence type="ECO:0000256" key="8">
    <source>
        <dbReference type="ARBA" id="ARBA00023015"/>
    </source>
</evidence>
<evidence type="ECO:0000313" key="11">
    <source>
        <dbReference type="EMBL" id="GAA2107031.1"/>
    </source>
</evidence>
<dbReference type="CDD" id="cd07153">
    <property type="entry name" value="Fur_like"/>
    <property type="match status" value="1"/>
</dbReference>
<name>A0ABP5IUZ0_9ACTN</name>
<dbReference type="Gene3D" id="3.30.1490.190">
    <property type="match status" value="1"/>
</dbReference>
<evidence type="ECO:0000256" key="4">
    <source>
        <dbReference type="ARBA" id="ARBA00022490"/>
    </source>
</evidence>
<evidence type="ECO:0000256" key="3">
    <source>
        <dbReference type="ARBA" id="ARBA00011738"/>
    </source>
</evidence>
<proteinExistence type="inferred from homology"/>
<reference evidence="12" key="1">
    <citation type="journal article" date="2019" name="Int. J. Syst. Evol. Microbiol.">
        <title>The Global Catalogue of Microorganisms (GCM) 10K type strain sequencing project: providing services to taxonomists for standard genome sequencing and annotation.</title>
        <authorList>
            <consortium name="The Broad Institute Genomics Platform"/>
            <consortium name="The Broad Institute Genome Sequencing Center for Infectious Disease"/>
            <person name="Wu L."/>
            <person name="Ma J."/>
        </authorList>
    </citation>
    <scope>NUCLEOTIDE SEQUENCE [LARGE SCALE GENOMIC DNA]</scope>
    <source>
        <strain evidence="12">JCM 15481</strain>
    </source>
</reference>
<evidence type="ECO:0000256" key="1">
    <source>
        <dbReference type="ARBA" id="ARBA00004496"/>
    </source>
</evidence>
<accession>A0ABP5IUZ0</accession>
<evidence type="ECO:0000256" key="2">
    <source>
        <dbReference type="ARBA" id="ARBA00007957"/>
    </source>
</evidence>
<evidence type="ECO:0000256" key="5">
    <source>
        <dbReference type="ARBA" id="ARBA00022491"/>
    </source>
</evidence>
<comment type="subcellular location">
    <subcellularLocation>
        <location evidence="1">Cytoplasm</location>
    </subcellularLocation>
</comment>
<keyword evidence="7" id="KW-0862">Zinc</keyword>
<dbReference type="InterPro" id="IPR036388">
    <property type="entry name" value="WH-like_DNA-bd_sf"/>
</dbReference>
<keyword evidence="8" id="KW-0805">Transcription regulation</keyword>
<evidence type="ECO:0000256" key="10">
    <source>
        <dbReference type="ARBA" id="ARBA00023163"/>
    </source>
</evidence>
<keyword evidence="12" id="KW-1185">Reference proteome</keyword>
<keyword evidence="4" id="KW-0963">Cytoplasm</keyword>
<dbReference type="Gene3D" id="1.10.10.10">
    <property type="entry name" value="Winged helix-like DNA-binding domain superfamily/Winged helix DNA-binding domain"/>
    <property type="match status" value="1"/>
</dbReference>
<comment type="similarity">
    <text evidence="2">Belongs to the Fur family.</text>
</comment>
<keyword evidence="10" id="KW-0804">Transcription</keyword>
<evidence type="ECO:0000256" key="6">
    <source>
        <dbReference type="ARBA" id="ARBA00022723"/>
    </source>
</evidence>
<dbReference type="InterPro" id="IPR002481">
    <property type="entry name" value="FUR"/>
</dbReference>
<comment type="caution">
    <text evidence="11">The sequence shown here is derived from an EMBL/GenBank/DDBJ whole genome shotgun (WGS) entry which is preliminary data.</text>
</comment>
<keyword evidence="5" id="KW-0678">Repressor</keyword>
<sequence length="120" mass="13195">MFGALQRSGDFVSAQQLHAQLATAGVAVGLTTVYRTLRELERAGRVDVVRDESGERLYRPRPDAGHRHYLICRSCGLSRAVDTDVVERWAGRLAAATGFADIEHTLELSGVCARCLPDQR</sequence>
<dbReference type="Pfam" id="PF01475">
    <property type="entry name" value="FUR"/>
    <property type="match status" value="1"/>
</dbReference>
<dbReference type="SUPFAM" id="SSF46785">
    <property type="entry name" value="Winged helix' DNA-binding domain"/>
    <property type="match status" value="1"/>
</dbReference>